<dbReference type="InterPro" id="IPR051181">
    <property type="entry name" value="CAF1_poly(A)_ribonucleases"/>
</dbReference>
<sequence length="405" mass="46240">MEVTRHNFREAIVTLEDALKHAKFVAIDTEFSGLARTDSVHNTPLDTPSMRYMSVREAAMEFPILQLGICVFQEPPSLDSSDSAESGPGRTRWLAHPFNFYCSPRPFYLKPGHRVPVTDRIFSMQASSVEFLARANFDFNKCFRDGIGALNGSEVSLIRAAEARMAQFPRKMVDRTTVDEKCLKYFNETTEAIKNWWNGNTVTESDRLRLPPGPTGTARRLIYEFIETEHPELQATVIGGGNCPDPPMLVVSKPSKKLRESTQESLRSRALALLDQRLENDAGMRTVLRILRQQQVPLIFHNSLADLSRLIHQFEEELPEKLNEFRCSLNLFCPKLIDTKMLVEHARITSSLFKGQVNLNDALKEILSTRKSNHEYEMSQGQERYIEAQHEPSLLVSMRPHLMLF</sequence>
<protein>
    <submittedName>
        <fullName evidence="2">Uncharacterized protein</fullName>
    </submittedName>
</protein>
<reference evidence="2" key="1">
    <citation type="submission" date="2021-01" db="EMBL/GenBank/DDBJ databases">
        <authorList>
            <person name="Corre E."/>
            <person name="Pelletier E."/>
            <person name="Niang G."/>
            <person name="Scheremetjew M."/>
            <person name="Finn R."/>
            <person name="Kale V."/>
            <person name="Holt S."/>
            <person name="Cochrane G."/>
            <person name="Meng A."/>
            <person name="Brown T."/>
            <person name="Cohen L."/>
        </authorList>
    </citation>
    <scope>NUCLEOTIDE SEQUENCE</scope>
    <source>
        <strain evidence="2">SAG 36.94</strain>
    </source>
</reference>
<dbReference type="GO" id="GO:0034472">
    <property type="term" value="P:snRNA 3'-end processing"/>
    <property type="evidence" value="ECO:0007669"/>
    <property type="project" value="TreeGrafter"/>
</dbReference>
<accession>A0A7S1XGA4</accession>
<dbReference type="GO" id="GO:0015030">
    <property type="term" value="C:Cajal body"/>
    <property type="evidence" value="ECO:0007669"/>
    <property type="project" value="TreeGrafter"/>
</dbReference>
<dbReference type="PANTHER" id="PTHR15092:SF37">
    <property type="entry name" value="TARGET OF EGR1 PROTEIN 1"/>
    <property type="match status" value="1"/>
</dbReference>
<dbReference type="InterPro" id="IPR012337">
    <property type="entry name" value="RNaseH-like_sf"/>
</dbReference>
<evidence type="ECO:0000256" key="1">
    <source>
        <dbReference type="ARBA" id="ARBA00008372"/>
    </source>
</evidence>
<dbReference type="SUPFAM" id="SSF53098">
    <property type="entry name" value="Ribonuclease H-like"/>
    <property type="match status" value="1"/>
</dbReference>
<gene>
    <name evidence="2" type="ORF">CCAE0312_LOCUS7507</name>
</gene>
<dbReference type="InterPro" id="IPR036397">
    <property type="entry name" value="RNaseH_sf"/>
</dbReference>
<dbReference type="GO" id="GO:0017069">
    <property type="term" value="F:snRNA binding"/>
    <property type="evidence" value="ECO:0007669"/>
    <property type="project" value="TreeGrafter"/>
</dbReference>
<name>A0A7S1XGA4_9RHOD</name>
<organism evidence="2">
    <name type="scientific">Compsopogon caeruleus</name>
    <dbReference type="NCBI Taxonomy" id="31354"/>
    <lineage>
        <taxon>Eukaryota</taxon>
        <taxon>Rhodophyta</taxon>
        <taxon>Compsopogonophyceae</taxon>
        <taxon>Compsopogonales</taxon>
        <taxon>Compsopogonaceae</taxon>
        <taxon>Compsopogon</taxon>
    </lineage>
</organism>
<dbReference type="GO" id="GO:0000175">
    <property type="term" value="F:3'-5'-RNA exonuclease activity"/>
    <property type="evidence" value="ECO:0007669"/>
    <property type="project" value="TreeGrafter"/>
</dbReference>
<dbReference type="EMBL" id="HBGH01013365">
    <property type="protein sequence ID" value="CAD9235416.1"/>
    <property type="molecule type" value="Transcribed_RNA"/>
</dbReference>
<dbReference type="Gene3D" id="3.30.420.10">
    <property type="entry name" value="Ribonuclease H-like superfamily/Ribonuclease H"/>
    <property type="match status" value="2"/>
</dbReference>
<evidence type="ECO:0000313" key="2">
    <source>
        <dbReference type="EMBL" id="CAD9235416.1"/>
    </source>
</evidence>
<dbReference type="Pfam" id="PF04857">
    <property type="entry name" value="CAF1"/>
    <property type="match status" value="1"/>
</dbReference>
<dbReference type="InterPro" id="IPR006941">
    <property type="entry name" value="RNase_CAF1"/>
</dbReference>
<proteinExistence type="inferred from homology"/>
<dbReference type="PANTHER" id="PTHR15092">
    <property type="entry name" value="POLY A -SPECIFIC RIBONUCLEASE/TARGET OF EGR1, MEMBER 1"/>
    <property type="match status" value="1"/>
</dbReference>
<dbReference type="AlphaFoldDB" id="A0A7S1XGA4"/>
<comment type="similarity">
    <text evidence="1">Belongs to the CAF1 family.</text>
</comment>